<protein>
    <submittedName>
        <fullName evidence="3">Uncharacterized protein</fullName>
    </submittedName>
</protein>
<keyword evidence="2" id="KW-0732">Signal</keyword>
<feature type="transmembrane region" description="Helical" evidence="1">
    <location>
        <begin position="37"/>
        <end position="61"/>
    </location>
</feature>
<name>A0A060XES4_ONCMY</name>
<proteinExistence type="predicted"/>
<dbReference type="AlphaFoldDB" id="A0A060XES4"/>
<sequence length="141" mass="15771">MPSFSWRLWLGLVLILPSSLAAGEASSLLQDWHDVWLFRFFLNVLGYTTIIIPGYFLITYLKRINYLQTGRGIFYPVIKACVFGSETKTGLLDDVSLAPRNDADSGSSARQAFKLVFCAAGLQVEHFLHSLTNGENTTKYS</sequence>
<keyword evidence="1" id="KW-0812">Transmembrane</keyword>
<feature type="signal peptide" evidence="2">
    <location>
        <begin position="1"/>
        <end position="21"/>
    </location>
</feature>
<evidence type="ECO:0000313" key="3">
    <source>
        <dbReference type="EMBL" id="CDQ78138.1"/>
    </source>
</evidence>
<dbReference type="Proteomes" id="UP000193380">
    <property type="component" value="Unassembled WGS sequence"/>
</dbReference>
<evidence type="ECO:0000256" key="2">
    <source>
        <dbReference type="SAM" id="SignalP"/>
    </source>
</evidence>
<evidence type="ECO:0000313" key="4">
    <source>
        <dbReference type="Proteomes" id="UP000193380"/>
    </source>
</evidence>
<organism evidence="3 4">
    <name type="scientific">Oncorhynchus mykiss</name>
    <name type="common">Rainbow trout</name>
    <name type="synonym">Salmo gairdneri</name>
    <dbReference type="NCBI Taxonomy" id="8022"/>
    <lineage>
        <taxon>Eukaryota</taxon>
        <taxon>Metazoa</taxon>
        <taxon>Chordata</taxon>
        <taxon>Craniata</taxon>
        <taxon>Vertebrata</taxon>
        <taxon>Euteleostomi</taxon>
        <taxon>Actinopterygii</taxon>
        <taxon>Neopterygii</taxon>
        <taxon>Teleostei</taxon>
        <taxon>Protacanthopterygii</taxon>
        <taxon>Salmoniformes</taxon>
        <taxon>Salmonidae</taxon>
        <taxon>Salmoninae</taxon>
        <taxon>Oncorhynchus</taxon>
    </lineage>
</organism>
<reference evidence="3" key="1">
    <citation type="journal article" date="2014" name="Nat. Commun.">
        <title>The rainbow trout genome provides novel insights into evolution after whole-genome duplication in vertebrates.</title>
        <authorList>
            <person name="Berthelot C."/>
            <person name="Brunet F."/>
            <person name="Chalopin D."/>
            <person name="Juanchich A."/>
            <person name="Bernard M."/>
            <person name="Noel B."/>
            <person name="Bento P."/>
            <person name="Da Silva C."/>
            <person name="Labadie K."/>
            <person name="Alberti A."/>
            <person name="Aury J.M."/>
            <person name="Louis A."/>
            <person name="Dehais P."/>
            <person name="Bardou P."/>
            <person name="Montfort J."/>
            <person name="Klopp C."/>
            <person name="Cabau C."/>
            <person name="Gaspin C."/>
            <person name="Thorgaard G.H."/>
            <person name="Boussaha M."/>
            <person name="Quillet E."/>
            <person name="Guyomard R."/>
            <person name="Galiana D."/>
            <person name="Bobe J."/>
            <person name="Volff J.N."/>
            <person name="Genet C."/>
            <person name="Wincker P."/>
            <person name="Jaillon O."/>
            <person name="Roest Crollius H."/>
            <person name="Guiguen Y."/>
        </authorList>
    </citation>
    <scope>NUCLEOTIDE SEQUENCE [LARGE SCALE GENOMIC DNA]</scope>
</reference>
<feature type="chain" id="PRO_5001595902" evidence="2">
    <location>
        <begin position="22"/>
        <end position="141"/>
    </location>
</feature>
<keyword evidence="1" id="KW-1133">Transmembrane helix</keyword>
<keyword evidence="1" id="KW-0472">Membrane</keyword>
<gene>
    <name evidence="3" type="ORF">GSONMT00028103001</name>
</gene>
<dbReference type="PaxDb" id="8022-A0A060XES4"/>
<dbReference type="EMBL" id="FR905293">
    <property type="protein sequence ID" value="CDQ78138.1"/>
    <property type="molecule type" value="Genomic_DNA"/>
</dbReference>
<accession>A0A060XES4</accession>
<reference evidence="3" key="2">
    <citation type="submission" date="2014-03" db="EMBL/GenBank/DDBJ databases">
        <authorList>
            <person name="Genoscope - CEA"/>
        </authorList>
    </citation>
    <scope>NUCLEOTIDE SEQUENCE</scope>
</reference>
<evidence type="ECO:0000256" key="1">
    <source>
        <dbReference type="SAM" id="Phobius"/>
    </source>
</evidence>
<dbReference type="STRING" id="8022.A0A060XES4"/>